<dbReference type="Proteomes" id="UP000006882">
    <property type="component" value="Chromosome G3"/>
</dbReference>
<gene>
    <name evidence="1" type="ORF">PRUPE_3G260700</name>
</gene>
<dbReference type="AlphaFoldDB" id="M5WRM9"/>
<dbReference type="PANTHER" id="PTHR34115">
    <property type="entry name" value="PROTEIN, PUTATIVE-RELATED"/>
    <property type="match status" value="1"/>
</dbReference>
<proteinExistence type="predicted"/>
<dbReference type="EMBL" id="CM007653">
    <property type="protein sequence ID" value="ONI19132.1"/>
    <property type="molecule type" value="Genomic_DNA"/>
</dbReference>
<reference evidence="1 2" key="1">
    <citation type="journal article" date="2013" name="Nat. Genet.">
        <title>The high-quality draft genome of peach (Prunus persica) identifies unique patterns of genetic diversity, domestication and genome evolution.</title>
        <authorList>
            <consortium name="International Peach Genome Initiative"/>
            <person name="Verde I."/>
            <person name="Abbott A.G."/>
            <person name="Scalabrin S."/>
            <person name="Jung S."/>
            <person name="Shu S."/>
            <person name="Marroni F."/>
            <person name="Zhebentyayeva T."/>
            <person name="Dettori M.T."/>
            <person name="Grimwood J."/>
            <person name="Cattonaro F."/>
            <person name="Zuccolo A."/>
            <person name="Rossini L."/>
            <person name="Jenkins J."/>
            <person name="Vendramin E."/>
            <person name="Meisel L.A."/>
            <person name="Decroocq V."/>
            <person name="Sosinski B."/>
            <person name="Prochnik S."/>
            <person name="Mitros T."/>
            <person name="Policriti A."/>
            <person name="Cipriani G."/>
            <person name="Dondini L."/>
            <person name="Ficklin S."/>
            <person name="Goodstein D.M."/>
            <person name="Xuan P."/>
            <person name="Del Fabbro C."/>
            <person name="Aramini V."/>
            <person name="Copetti D."/>
            <person name="Gonzalez S."/>
            <person name="Horner D.S."/>
            <person name="Falchi R."/>
            <person name="Lucas S."/>
            <person name="Mica E."/>
            <person name="Maldonado J."/>
            <person name="Lazzari B."/>
            <person name="Bielenberg D."/>
            <person name="Pirona R."/>
            <person name="Miculan M."/>
            <person name="Barakat A."/>
            <person name="Testolin R."/>
            <person name="Stella A."/>
            <person name="Tartarini S."/>
            <person name="Tonutti P."/>
            <person name="Arus P."/>
            <person name="Orellana A."/>
            <person name="Wells C."/>
            <person name="Main D."/>
            <person name="Vizzotto G."/>
            <person name="Silva H."/>
            <person name="Salamini F."/>
            <person name="Schmutz J."/>
            <person name="Morgante M."/>
            <person name="Rokhsar D.S."/>
        </authorList>
    </citation>
    <scope>NUCLEOTIDE SEQUENCE [LARGE SCALE GENOMIC DNA]</scope>
    <source>
        <strain evidence="2">cv. Nemared</strain>
    </source>
</reference>
<accession>M5WRM9</accession>
<keyword evidence="2" id="KW-1185">Reference proteome</keyword>
<protein>
    <submittedName>
        <fullName evidence="1">Uncharacterized protein</fullName>
    </submittedName>
</protein>
<name>M5WRM9_PRUPE</name>
<organism evidence="1 2">
    <name type="scientific">Prunus persica</name>
    <name type="common">Peach</name>
    <name type="synonym">Amygdalus persica</name>
    <dbReference type="NCBI Taxonomy" id="3760"/>
    <lineage>
        <taxon>Eukaryota</taxon>
        <taxon>Viridiplantae</taxon>
        <taxon>Streptophyta</taxon>
        <taxon>Embryophyta</taxon>
        <taxon>Tracheophyta</taxon>
        <taxon>Spermatophyta</taxon>
        <taxon>Magnoliopsida</taxon>
        <taxon>eudicotyledons</taxon>
        <taxon>Gunneridae</taxon>
        <taxon>Pentapetalae</taxon>
        <taxon>rosids</taxon>
        <taxon>fabids</taxon>
        <taxon>Rosales</taxon>
        <taxon>Rosaceae</taxon>
        <taxon>Amygdaloideae</taxon>
        <taxon>Amygdaleae</taxon>
        <taxon>Prunus</taxon>
    </lineage>
</organism>
<evidence type="ECO:0000313" key="1">
    <source>
        <dbReference type="EMBL" id="ONI19132.1"/>
    </source>
</evidence>
<dbReference type="Gramene" id="ONI19132">
    <property type="protein sequence ID" value="ONI19132"/>
    <property type="gene ID" value="PRUPE_3G260700"/>
</dbReference>
<dbReference type="HOGENOM" id="CLU_1931143_0_0_1"/>
<dbReference type="PANTHER" id="PTHR34115:SF13">
    <property type="entry name" value="RPB1A"/>
    <property type="match status" value="1"/>
</dbReference>
<evidence type="ECO:0000313" key="2">
    <source>
        <dbReference type="Proteomes" id="UP000006882"/>
    </source>
</evidence>
<dbReference type="InterPro" id="IPR053258">
    <property type="entry name" value="Ca-permeable_cation_channel"/>
</dbReference>
<sequence>MLFAVLQRQYSTNIFSFSSPYISSLAAVNILQAHITSDLGEFMNKISLLSGILASILLLLILVLAFGWFALILWTACLVTVVTKSYQSLKTLLYTTVADASSGSSCLWQVEGAHELPLDGRSRGPAEWAIP</sequence>